<dbReference type="AlphaFoldDB" id="T1J6C9"/>
<keyword evidence="3" id="KW-0479">Metal-binding</keyword>
<evidence type="ECO:0000256" key="8">
    <source>
        <dbReference type="SAM" id="Phobius"/>
    </source>
</evidence>
<dbReference type="PANTHER" id="PTHR18952">
    <property type="entry name" value="CARBONIC ANHYDRASE"/>
    <property type="match status" value="1"/>
</dbReference>
<dbReference type="Proteomes" id="UP000014500">
    <property type="component" value="Unassembled WGS sequence"/>
</dbReference>
<evidence type="ECO:0000313" key="11">
    <source>
        <dbReference type="Proteomes" id="UP000014500"/>
    </source>
</evidence>
<dbReference type="PANTHER" id="PTHR18952:SF265">
    <property type="entry name" value="CARBONIC ANHYDRASE"/>
    <property type="match status" value="1"/>
</dbReference>
<feature type="transmembrane region" description="Helical" evidence="8">
    <location>
        <begin position="7"/>
        <end position="25"/>
    </location>
</feature>
<dbReference type="EMBL" id="JH431878">
    <property type="status" value="NOT_ANNOTATED_CDS"/>
    <property type="molecule type" value="Genomic_DNA"/>
</dbReference>
<dbReference type="EnsemblMetazoa" id="SMAR009198-RA">
    <property type="protein sequence ID" value="SMAR009198-PA"/>
    <property type="gene ID" value="SMAR009198"/>
</dbReference>
<dbReference type="EC" id="4.2.1.1" evidence="2"/>
<evidence type="ECO:0000259" key="9">
    <source>
        <dbReference type="PROSITE" id="PS51144"/>
    </source>
</evidence>
<organism evidence="10 11">
    <name type="scientific">Strigamia maritima</name>
    <name type="common">European centipede</name>
    <name type="synonym">Geophilus maritimus</name>
    <dbReference type="NCBI Taxonomy" id="126957"/>
    <lineage>
        <taxon>Eukaryota</taxon>
        <taxon>Metazoa</taxon>
        <taxon>Ecdysozoa</taxon>
        <taxon>Arthropoda</taxon>
        <taxon>Myriapoda</taxon>
        <taxon>Chilopoda</taxon>
        <taxon>Pleurostigmophora</taxon>
        <taxon>Geophilomorpha</taxon>
        <taxon>Linotaeniidae</taxon>
        <taxon>Strigamia</taxon>
    </lineage>
</organism>
<dbReference type="Gene3D" id="3.10.200.10">
    <property type="entry name" value="Alpha carbonic anhydrase"/>
    <property type="match status" value="1"/>
</dbReference>
<comment type="catalytic activity">
    <reaction evidence="7">
        <text>hydrogencarbonate + H(+) = CO2 + H2O</text>
        <dbReference type="Rhea" id="RHEA:10748"/>
        <dbReference type="ChEBI" id="CHEBI:15377"/>
        <dbReference type="ChEBI" id="CHEBI:15378"/>
        <dbReference type="ChEBI" id="CHEBI:16526"/>
        <dbReference type="ChEBI" id="CHEBI:17544"/>
        <dbReference type="EC" id="4.2.1.1"/>
    </reaction>
</comment>
<keyword evidence="4" id="KW-0862">Zinc</keyword>
<keyword evidence="8" id="KW-0812">Transmembrane</keyword>
<evidence type="ECO:0000256" key="4">
    <source>
        <dbReference type="ARBA" id="ARBA00022833"/>
    </source>
</evidence>
<keyword evidence="8" id="KW-1133">Transmembrane helix</keyword>
<keyword evidence="8" id="KW-0472">Membrane</keyword>
<reference evidence="10" key="2">
    <citation type="submission" date="2015-02" db="UniProtKB">
        <authorList>
            <consortium name="EnsemblMetazoa"/>
        </authorList>
    </citation>
    <scope>IDENTIFICATION</scope>
</reference>
<dbReference type="GO" id="GO:0008270">
    <property type="term" value="F:zinc ion binding"/>
    <property type="evidence" value="ECO:0007669"/>
    <property type="project" value="InterPro"/>
</dbReference>
<evidence type="ECO:0000256" key="2">
    <source>
        <dbReference type="ARBA" id="ARBA00012925"/>
    </source>
</evidence>
<accession>T1J6C9</accession>
<dbReference type="PROSITE" id="PS51144">
    <property type="entry name" value="ALPHA_CA_2"/>
    <property type="match status" value="1"/>
</dbReference>
<feature type="domain" description="Alpha-carbonic anhydrase" evidence="9">
    <location>
        <begin position="35"/>
        <end position="297"/>
    </location>
</feature>
<keyword evidence="5" id="KW-0325">Glycoprotein</keyword>
<reference evidence="11" key="1">
    <citation type="submission" date="2011-05" db="EMBL/GenBank/DDBJ databases">
        <authorList>
            <person name="Richards S.R."/>
            <person name="Qu J."/>
            <person name="Jiang H."/>
            <person name="Jhangiani S.N."/>
            <person name="Agravi P."/>
            <person name="Goodspeed R."/>
            <person name="Gross S."/>
            <person name="Mandapat C."/>
            <person name="Jackson L."/>
            <person name="Mathew T."/>
            <person name="Pu L."/>
            <person name="Thornton R."/>
            <person name="Saada N."/>
            <person name="Wilczek-Boney K.B."/>
            <person name="Lee S."/>
            <person name="Kovar C."/>
            <person name="Wu Y."/>
            <person name="Scherer S.E."/>
            <person name="Worley K.C."/>
            <person name="Muzny D.M."/>
            <person name="Gibbs R."/>
        </authorList>
    </citation>
    <scope>NUCLEOTIDE SEQUENCE</scope>
    <source>
        <strain evidence="11">Brora</strain>
    </source>
</reference>
<protein>
    <recommendedName>
        <fullName evidence="2">carbonic anhydrase</fullName>
        <ecNumber evidence="2">4.2.1.1</ecNumber>
    </recommendedName>
</protein>
<dbReference type="SMART" id="SM01057">
    <property type="entry name" value="Carb_anhydrase"/>
    <property type="match status" value="1"/>
</dbReference>
<dbReference type="CDD" id="cd00326">
    <property type="entry name" value="alpha_CA"/>
    <property type="match status" value="1"/>
</dbReference>
<dbReference type="STRING" id="126957.T1J6C9"/>
<dbReference type="Pfam" id="PF00194">
    <property type="entry name" value="Carb_anhydrase"/>
    <property type="match status" value="1"/>
</dbReference>
<evidence type="ECO:0000256" key="7">
    <source>
        <dbReference type="ARBA" id="ARBA00048348"/>
    </source>
</evidence>
<dbReference type="InterPro" id="IPR036398">
    <property type="entry name" value="CA_dom_sf"/>
</dbReference>
<comment type="similarity">
    <text evidence="1">Belongs to the alpha-carbonic anhydrase family.</text>
</comment>
<dbReference type="SUPFAM" id="SSF51069">
    <property type="entry name" value="Carbonic anhydrase"/>
    <property type="match status" value="1"/>
</dbReference>
<dbReference type="FunFam" id="3.10.200.10:FF:000003">
    <property type="entry name" value="Carbonic anhydrase 12"/>
    <property type="match status" value="1"/>
</dbReference>
<evidence type="ECO:0000256" key="1">
    <source>
        <dbReference type="ARBA" id="ARBA00010718"/>
    </source>
</evidence>
<keyword evidence="6" id="KW-0456">Lyase</keyword>
<keyword evidence="11" id="KW-1185">Reference proteome</keyword>
<name>T1J6C9_STRMM</name>
<dbReference type="eggNOG" id="KOG0382">
    <property type="taxonomic scope" value="Eukaryota"/>
</dbReference>
<evidence type="ECO:0000256" key="3">
    <source>
        <dbReference type="ARBA" id="ARBA00022723"/>
    </source>
</evidence>
<dbReference type="PhylomeDB" id="T1J6C9"/>
<proteinExistence type="inferred from homology"/>
<dbReference type="HOGENOM" id="CLU_039326_2_0_1"/>
<evidence type="ECO:0000256" key="6">
    <source>
        <dbReference type="ARBA" id="ARBA00023239"/>
    </source>
</evidence>
<dbReference type="InterPro" id="IPR023561">
    <property type="entry name" value="Carbonic_anhydrase_a-class"/>
</dbReference>
<dbReference type="OMA" id="PLEMQMM"/>
<dbReference type="InterPro" id="IPR001148">
    <property type="entry name" value="CA_dom"/>
</dbReference>
<dbReference type="GO" id="GO:0004089">
    <property type="term" value="F:carbonate dehydratase activity"/>
    <property type="evidence" value="ECO:0007669"/>
    <property type="project" value="UniProtKB-EC"/>
</dbReference>
<sequence length="325" mass="36586">MSSSKNNIFHFFFLIINIICVYGAVDEQLSTVEKRPWNYITTGGVFEWCQQFKTCCGDHQSPINFDTKSVEAESFDPITFKGYDTKLKSIVMKNNGHDIYIDVGYPGALPVMSDGGLNAKYTLDSFHFHWGSDNEQGAEHTVNGVYYPLEMHIVHINSKYGSIDKALKNTDGLAVLGILYGVAKEDNPVLEKIVKEFSSVMYNGDSKTISKPNFSIQDLFPDSTEYFFRYSGSLTTPPCNEVVTWTVFEVPQTISLKQLKAFRDLKGSKKDDNVTLSLGNNYRPIQKLKDRKILKRRSSDDSNSVSAQFPLLFTAAASAFGLRFM</sequence>
<evidence type="ECO:0000313" key="10">
    <source>
        <dbReference type="EnsemblMetazoa" id="SMAR009198-PA"/>
    </source>
</evidence>
<evidence type="ECO:0000256" key="5">
    <source>
        <dbReference type="ARBA" id="ARBA00023180"/>
    </source>
</evidence>
<dbReference type="GO" id="GO:0005886">
    <property type="term" value="C:plasma membrane"/>
    <property type="evidence" value="ECO:0007669"/>
    <property type="project" value="TreeGrafter"/>
</dbReference>